<dbReference type="PRINTS" id="PR01021">
    <property type="entry name" value="OMPADOMAIN"/>
</dbReference>
<dbReference type="Pfam" id="PF00691">
    <property type="entry name" value="OmpA"/>
    <property type="match status" value="1"/>
</dbReference>
<dbReference type="EMBL" id="UINC01006017">
    <property type="protein sequence ID" value="SVA24965.1"/>
    <property type="molecule type" value="Genomic_DNA"/>
</dbReference>
<proteinExistence type="predicted"/>
<feature type="domain" description="OmpA-like" evidence="4">
    <location>
        <begin position="364"/>
        <end position="480"/>
    </location>
</feature>
<gene>
    <name evidence="5" type="ORF">METZ01_LOCUS77819</name>
</gene>
<dbReference type="InterPro" id="IPR036737">
    <property type="entry name" value="OmpA-like_sf"/>
</dbReference>
<dbReference type="CDD" id="cd07185">
    <property type="entry name" value="OmpA_C-like"/>
    <property type="match status" value="1"/>
</dbReference>
<organism evidence="5">
    <name type="scientific">marine metagenome</name>
    <dbReference type="NCBI Taxonomy" id="408172"/>
    <lineage>
        <taxon>unclassified sequences</taxon>
        <taxon>metagenomes</taxon>
        <taxon>ecological metagenomes</taxon>
    </lineage>
</organism>
<dbReference type="Gene3D" id="3.30.1330.60">
    <property type="entry name" value="OmpA-like domain"/>
    <property type="match status" value="1"/>
</dbReference>
<protein>
    <recommendedName>
        <fullName evidence="4">OmpA-like domain-containing protein</fullName>
    </recommendedName>
</protein>
<accession>A0A381U9Q5</accession>
<evidence type="ECO:0000256" key="3">
    <source>
        <dbReference type="ARBA" id="ARBA00023237"/>
    </source>
</evidence>
<dbReference type="PANTHER" id="PTHR30329:SF21">
    <property type="entry name" value="LIPOPROTEIN YIAD-RELATED"/>
    <property type="match status" value="1"/>
</dbReference>
<comment type="subcellular location">
    <subcellularLocation>
        <location evidence="1">Cell outer membrane</location>
    </subcellularLocation>
</comment>
<reference evidence="5" key="1">
    <citation type="submission" date="2018-05" db="EMBL/GenBank/DDBJ databases">
        <authorList>
            <person name="Lanie J.A."/>
            <person name="Ng W.-L."/>
            <person name="Kazmierczak K.M."/>
            <person name="Andrzejewski T.M."/>
            <person name="Davidsen T.M."/>
            <person name="Wayne K.J."/>
            <person name="Tettelin H."/>
            <person name="Glass J.I."/>
            <person name="Rusch D."/>
            <person name="Podicherti R."/>
            <person name="Tsui H.-C.T."/>
            <person name="Winkler M.E."/>
        </authorList>
    </citation>
    <scope>NUCLEOTIDE SEQUENCE</scope>
</reference>
<dbReference type="SUPFAM" id="SSF103088">
    <property type="entry name" value="OmpA-like"/>
    <property type="match status" value="1"/>
</dbReference>
<evidence type="ECO:0000256" key="2">
    <source>
        <dbReference type="ARBA" id="ARBA00023136"/>
    </source>
</evidence>
<sequence>MSIKNIYFFVIIFLFNSKLLSQSFEKQYQIDSLININLKSNENIGYINNEGSIIFFNSSFNSNNVGGINDKNDVWYSISTSGKWQKPNNLNKVNSINNDILLGIEDDKLVVFTEGVIKYYNTNINNIKVLNESAIVGFNPFFDLISGSIYNNIIFLGIESYGSYGVEDIYISKKIDSSSWSRLKNIGSIINSKYQEISPFILNNDTLIFSSNRPSIYGSFNFYYSINLDDNYSKWSEPILIDKFNSNASEKFISYNPNNKIFIISEEYNSLGYSNLKLLRRVNKDDKFQISFSINNTEDISGELYIYSDSSLIDFFKINTKSLIYNYNKNENLIFTFKIKNFFQLDTLISINENKKVVLNLNEIKNNSRLVLDNILFKRSSYEILQSSQKNLNNILHIFNNEKNISVLIEGHTDNSGDFTENLKLSEKRANVIRDYLIKNGINKKRIKTKGYGSLKPRFSNSSEETKRLNRRVEILIIDQ</sequence>
<evidence type="ECO:0000313" key="5">
    <source>
        <dbReference type="EMBL" id="SVA24965.1"/>
    </source>
</evidence>
<dbReference type="InterPro" id="IPR006664">
    <property type="entry name" value="OMP_bac"/>
</dbReference>
<keyword evidence="2" id="KW-0472">Membrane</keyword>
<dbReference type="InterPro" id="IPR006665">
    <property type="entry name" value="OmpA-like"/>
</dbReference>
<name>A0A381U9Q5_9ZZZZ</name>
<dbReference type="AlphaFoldDB" id="A0A381U9Q5"/>
<dbReference type="PROSITE" id="PS51123">
    <property type="entry name" value="OMPA_2"/>
    <property type="match status" value="1"/>
</dbReference>
<evidence type="ECO:0000259" key="4">
    <source>
        <dbReference type="PROSITE" id="PS51123"/>
    </source>
</evidence>
<dbReference type="PANTHER" id="PTHR30329">
    <property type="entry name" value="STATOR ELEMENT OF FLAGELLAR MOTOR COMPLEX"/>
    <property type="match status" value="1"/>
</dbReference>
<keyword evidence="3" id="KW-0998">Cell outer membrane</keyword>
<dbReference type="GO" id="GO:0009279">
    <property type="term" value="C:cell outer membrane"/>
    <property type="evidence" value="ECO:0007669"/>
    <property type="project" value="UniProtKB-SubCell"/>
</dbReference>
<dbReference type="InterPro" id="IPR050330">
    <property type="entry name" value="Bact_OuterMem_StrucFunc"/>
</dbReference>
<evidence type="ECO:0000256" key="1">
    <source>
        <dbReference type="ARBA" id="ARBA00004442"/>
    </source>
</evidence>